<evidence type="ECO:0000259" key="3">
    <source>
        <dbReference type="PROSITE" id="PS51136"/>
    </source>
</evidence>
<feature type="compositionally biased region" description="Polar residues" evidence="2">
    <location>
        <begin position="160"/>
        <end position="170"/>
    </location>
</feature>
<reference evidence="5" key="3">
    <citation type="submission" date="2016-06" db="UniProtKB">
        <authorList>
            <consortium name="WormBaseParasite"/>
        </authorList>
    </citation>
    <scope>IDENTIFICATION</scope>
</reference>
<feature type="region of interest" description="Disordered" evidence="2">
    <location>
        <begin position="334"/>
        <end position="361"/>
    </location>
</feature>
<dbReference type="InterPro" id="IPR013136">
    <property type="entry name" value="WSTF_Acf1_Cbp146"/>
</dbReference>
<feature type="compositionally biased region" description="Acidic residues" evidence="2">
    <location>
        <begin position="871"/>
        <end position="888"/>
    </location>
</feature>
<evidence type="ECO:0000256" key="1">
    <source>
        <dbReference type="PROSITE-ProRule" id="PRU00475"/>
    </source>
</evidence>
<organism evidence="4 5">
    <name type="scientific">Globodera pallida</name>
    <name type="common">Potato cyst nematode worm</name>
    <name type="synonym">Heterodera pallida</name>
    <dbReference type="NCBI Taxonomy" id="36090"/>
    <lineage>
        <taxon>Eukaryota</taxon>
        <taxon>Metazoa</taxon>
        <taxon>Ecdysozoa</taxon>
        <taxon>Nematoda</taxon>
        <taxon>Chromadorea</taxon>
        <taxon>Rhabditida</taxon>
        <taxon>Tylenchina</taxon>
        <taxon>Tylenchomorpha</taxon>
        <taxon>Tylenchoidea</taxon>
        <taxon>Heteroderidae</taxon>
        <taxon>Heteroderinae</taxon>
        <taxon>Globodera</taxon>
    </lineage>
</organism>
<dbReference type="GO" id="GO:0003677">
    <property type="term" value="F:DNA binding"/>
    <property type="evidence" value="ECO:0007669"/>
    <property type="project" value="TreeGrafter"/>
</dbReference>
<evidence type="ECO:0000256" key="2">
    <source>
        <dbReference type="SAM" id="MobiDB-lite"/>
    </source>
</evidence>
<dbReference type="Pfam" id="PF10537">
    <property type="entry name" value="WAC_Acf1_DNA_bd"/>
    <property type="match status" value="1"/>
</dbReference>
<reference evidence="4" key="2">
    <citation type="submission" date="2014-05" db="EMBL/GenBank/DDBJ databases">
        <title>The genome and life-stage specific transcriptomes of Globodera pallida elucidate key aspects of plant parasitism by a cyst nematode.</title>
        <authorList>
            <person name="Cotton J.A."/>
            <person name="Lilley C.J."/>
            <person name="Jones L.M."/>
            <person name="Kikuchi T."/>
            <person name="Reid A.J."/>
            <person name="Thorpe P."/>
            <person name="Tsai I.J."/>
            <person name="Beasley H."/>
            <person name="Blok V."/>
            <person name="Cock P.J.A."/>
            <person name="Van den Akker S.E."/>
            <person name="Holroyd N."/>
            <person name="Hunt M."/>
            <person name="Mantelin S."/>
            <person name="Naghra H."/>
            <person name="Pain A."/>
            <person name="Palomares-Rius J.E."/>
            <person name="Zarowiecki M."/>
            <person name="Berriman M."/>
            <person name="Jones J.T."/>
            <person name="Urwin P.E."/>
        </authorList>
    </citation>
    <scope>NUCLEOTIDE SEQUENCE [LARGE SCALE GENOMIC DNA]</scope>
    <source>
        <strain evidence="4">Lindley</strain>
    </source>
</reference>
<dbReference type="GO" id="GO:0006338">
    <property type="term" value="P:chromatin remodeling"/>
    <property type="evidence" value="ECO:0007669"/>
    <property type="project" value="InterPro"/>
</dbReference>
<dbReference type="GO" id="GO:0006355">
    <property type="term" value="P:regulation of DNA-templated transcription"/>
    <property type="evidence" value="ECO:0007669"/>
    <property type="project" value="TreeGrafter"/>
</dbReference>
<feature type="region of interest" description="Disordered" evidence="2">
    <location>
        <begin position="395"/>
        <end position="444"/>
    </location>
</feature>
<feature type="compositionally biased region" description="Acidic residues" evidence="2">
    <location>
        <begin position="1417"/>
        <end position="1439"/>
    </location>
</feature>
<comment type="subcellular location">
    <subcellularLocation>
        <location evidence="1">Nucleus</location>
    </subcellularLocation>
</comment>
<dbReference type="GO" id="GO:0045740">
    <property type="term" value="P:positive regulation of DNA replication"/>
    <property type="evidence" value="ECO:0007669"/>
    <property type="project" value="TreeGrafter"/>
</dbReference>
<dbReference type="GO" id="GO:0000228">
    <property type="term" value="C:nuclear chromosome"/>
    <property type="evidence" value="ECO:0007669"/>
    <property type="project" value="TreeGrafter"/>
</dbReference>
<keyword evidence="4" id="KW-1185">Reference proteome</keyword>
<feature type="compositionally biased region" description="Low complexity" evidence="2">
    <location>
        <begin position="183"/>
        <end position="196"/>
    </location>
</feature>
<dbReference type="Proteomes" id="UP000050741">
    <property type="component" value="Unassembled WGS sequence"/>
</dbReference>
<feature type="compositionally biased region" description="Polar residues" evidence="2">
    <location>
        <begin position="1166"/>
        <end position="1184"/>
    </location>
</feature>
<sequence length="1496" mass="170459">MPTTQNKEFQRIRPVPDGLLPNTEIFYLPSTNEVFLEYDDYFERMIQLNSSCWNCTITGRASLTYDEALKSEQDAIEQINTFPAYLEVPILFLVHRFTGRARLDELVSDVTTFMRDRYFMDEKVTYRQGMSSHDRRWLGRVVGIDYRRPSTEDKQRKGHQQQNAMQNGQINEDGGGGGHLRKASSMASAKSPSKKSPTNKEDGLELCPPECITYTLKILNTGGKKNDEPSSSTASSSTSSSEEEEEENDGKKVSAMPSQEEEENDGKKVSAMPSQVSNVSHAQIGRGKLTNITRAKIKLFIRYYTELSADGCIVVKPSALADFELDRSRWQHIFAGPEPKFPHTKRKKSSTTKAGEQHTPTRASALSAMSLFDDSSAQASSSSFWGSSPVLQRHQDEAMAGPSSSTTARHHHHSREDEHLRKKKKEETLKKKTATSKADDLRKKRQINDQQLQLEPLFRQAEKAGVLQLDRWYQSRRLLTDAHIAALREAIHEAKEAERKRQVERRRREREALAEWRKPRDDLLCEDLKPFPEFKELRWPDWVPREHYWDILTISSFFHTFAELLHRDANDQQLPCMFNIPQIATALVSRQINEHSCFYRLLDTLLDVLRNCINEDDGNAADLSNPDHIGNELVKDFDHPVHGKRIRRINRECSNQFKIHGAKVWELARDFLDLSEVVRLLLITSGFYTKWRRQLRGLMHCYEDDGFLFVEQHPDIVELLEKTSVYALNPSQRVQLINTFMDQLLRHSRFRKLIDDRIDELSEGRRVKDISDLRERGVDAQRPLPWRAMADVREVHEFRAVQRNFHADKQQSLLHEIFQLQGKMCMFLLGRDRAFRSYYYMNSAIIIFCPRPGELGHCWGERTPMLAGDEPVPEEGEEEEDGDDDAENDGGGRAGVGGGRDQRQEAVPPTKKQQTTREGARSVASDGSREEADTPPTPKQNGRIDDVRDAQQQEARKYAETDGDDETKVEMEEKKQEKEEGEGEESAEESALSLDALMACTGGSGVGVEQCPVHNPRSEWPQLLFFVERDGVLKLLEALNPRGFREMELADNISLFRDIYKQEMLSLLDSTALANRAPNLGAHLFGFSRGMPKELKESAPLDLDLFNEVRNRLLELEGLLHQHSLGSPCCSTNRQEWRVALETYGDTSMLCQGNCVPLIRPSSPSLAVPSTSTANGYHNNNEQNPHTHDQQPQQQQNGVETTSDKLNFLYTREELSNTTAVPLSRVQKLGIALMQLVHGIRRDCFLGNFMNSVKRNGIVKILPTPSFVEWQRALKECQSPSAIALFETTLEFSVNWDFKGPETVAAVEQQKKNATKVRRKRMPRAGANAEEEDDAAADGPSTSTHLQHTRQRREVDNLLVEAGYMGGMAVGARKRKPVTKYGDVEMDVDKLDFDEEDEEEEEGEDGEMDAEEKRENDLDELKDDDDEEEDDNDEDEEMLVDMGGRAVSTRQRKPVTKYGAVEMDVDNLNLDEEEEEEKEDGEEVDEEAKESSLDDI</sequence>
<accession>A0A183CFR9</accession>
<feature type="compositionally biased region" description="Basic and acidic residues" evidence="2">
    <location>
        <begin position="942"/>
        <end position="978"/>
    </location>
</feature>
<keyword evidence="1" id="KW-0539">Nucleus</keyword>
<feature type="region of interest" description="Disordered" evidence="2">
    <location>
        <begin position="862"/>
        <end position="990"/>
    </location>
</feature>
<feature type="compositionally biased region" description="Acidic residues" evidence="2">
    <location>
        <begin position="1392"/>
        <end position="1410"/>
    </location>
</feature>
<feature type="compositionally biased region" description="Basic residues" evidence="2">
    <location>
        <begin position="1313"/>
        <end position="1323"/>
    </location>
</feature>
<evidence type="ECO:0000313" key="4">
    <source>
        <dbReference type="Proteomes" id="UP000050741"/>
    </source>
</evidence>
<name>A0A183CFR9_GLOPA</name>
<feature type="region of interest" description="Disordered" evidence="2">
    <location>
        <begin position="148"/>
        <end position="206"/>
    </location>
</feature>
<feature type="region of interest" description="Disordered" evidence="2">
    <location>
        <begin position="221"/>
        <end position="272"/>
    </location>
</feature>
<dbReference type="GO" id="GO:0008623">
    <property type="term" value="C:CHRAC"/>
    <property type="evidence" value="ECO:0007669"/>
    <property type="project" value="TreeGrafter"/>
</dbReference>
<evidence type="ECO:0000313" key="5">
    <source>
        <dbReference type="WBParaSite" id="GPLIN_001172400"/>
    </source>
</evidence>
<reference evidence="4" key="1">
    <citation type="submission" date="2013-12" db="EMBL/GenBank/DDBJ databases">
        <authorList>
            <person name="Aslett M."/>
        </authorList>
    </citation>
    <scope>NUCLEOTIDE SEQUENCE [LARGE SCALE GENOMIC DNA]</scope>
    <source>
        <strain evidence="4">Lindley</strain>
    </source>
</reference>
<feature type="region of interest" description="Disordered" evidence="2">
    <location>
        <begin position="1386"/>
        <end position="1496"/>
    </location>
</feature>
<dbReference type="GO" id="GO:0031445">
    <property type="term" value="P:regulation of heterochromatin formation"/>
    <property type="evidence" value="ECO:0007669"/>
    <property type="project" value="TreeGrafter"/>
</dbReference>
<dbReference type="PANTHER" id="PTHR46510:SF1">
    <property type="entry name" value="BROMODOMAIN ADJACENT TO ZINC FINGER DOMAIN PROTEIN 1A"/>
    <property type="match status" value="1"/>
</dbReference>
<feature type="domain" description="WAC" evidence="3">
    <location>
        <begin position="23"/>
        <end position="132"/>
    </location>
</feature>
<feature type="region of interest" description="Disordered" evidence="2">
    <location>
        <begin position="1309"/>
        <end position="1354"/>
    </location>
</feature>
<feature type="region of interest" description="Disordered" evidence="2">
    <location>
        <begin position="1166"/>
        <end position="1200"/>
    </location>
</feature>
<dbReference type="InterPro" id="IPR047171">
    <property type="entry name" value="BAZ1A"/>
</dbReference>
<dbReference type="PROSITE" id="PS51136">
    <property type="entry name" value="WAC"/>
    <property type="match status" value="1"/>
</dbReference>
<protein>
    <submittedName>
        <fullName evidence="5">WAC domain-containing protein</fullName>
    </submittedName>
</protein>
<feature type="compositionally biased region" description="Basic and acidic residues" evidence="2">
    <location>
        <begin position="414"/>
        <end position="430"/>
    </location>
</feature>
<feature type="compositionally biased region" description="Gly residues" evidence="2">
    <location>
        <begin position="889"/>
        <end position="899"/>
    </location>
</feature>
<feature type="compositionally biased region" description="Acidic residues" evidence="2">
    <location>
        <begin position="979"/>
        <end position="988"/>
    </location>
</feature>
<proteinExistence type="predicted"/>
<feature type="compositionally biased region" description="Polar residues" evidence="2">
    <location>
        <begin position="351"/>
        <end position="361"/>
    </location>
</feature>
<feature type="compositionally biased region" description="Low complexity" evidence="2">
    <location>
        <begin position="230"/>
        <end position="240"/>
    </location>
</feature>
<dbReference type="WBParaSite" id="GPLIN_001172400">
    <property type="protein sequence ID" value="GPLIN_001172400"/>
    <property type="gene ID" value="GPLIN_001172400"/>
</dbReference>
<dbReference type="PANTHER" id="PTHR46510">
    <property type="entry name" value="BROMODOMAIN ADJACENT TO ZINC FINGER DOMAIN PROTEIN 1A"/>
    <property type="match status" value="1"/>
</dbReference>
<feature type="compositionally biased region" description="Acidic residues" evidence="2">
    <location>
        <begin position="1463"/>
        <end position="1488"/>
    </location>
</feature>